<gene>
    <name evidence="1" type="ORF">GCM10023149_36590</name>
</gene>
<sequence length="184" mass="20735">MLLSSCENDLKKIQEIAAGDVSKPVQRTTNVELIFSDSARVKTRALAPLVLDYSFNQEDSQTPKVKPEKSYKDMPKGVTIYRIDSLKETAKIVSNTAKWRDAEGVFELHKNVVASNNEGTVYKSEELIWDQNKHIMYSTMPVQITTKDGNVINGTDFESDENMTHYKLKQTTGIFNVTENPAAQ</sequence>
<dbReference type="Pfam" id="PF06835">
    <property type="entry name" value="LptC"/>
    <property type="match status" value="1"/>
</dbReference>
<evidence type="ECO:0000313" key="1">
    <source>
        <dbReference type="EMBL" id="GAA4330997.1"/>
    </source>
</evidence>
<reference evidence="2" key="1">
    <citation type="journal article" date="2019" name="Int. J. Syst. Evol. Microbiol.">
        <title>The Global Catalogue of Microorganisms (GCM) 10K type strain sequencing project: providing services to taxonomists for standard genome sequencing and annotation.</title>
        <authorList>
            <consortium name="The Broad Institute Genomics Platform"/>
            <consortium name="The Broad Institute Genome Sequencing Center for Infectious Disease"/>
            <person name="Wu L."/>
            <person name="Ma J."/>
        </authorList>
    </citation>
    <scope>NUCLEOTIDE SEQUENCE [LARGE SCALE GENOMIC DNA]</scope>
    <source>
        <strain evidence="2">JCM 17705</strain>
    </source>
</reference>
<dbReference type="Gene3D" id="2.60.450.10">
    <property type="entry name" value="Lipopolysaccharide (LPS) transport protein A like domain"/>
    <property type="match status" value="1"/>
</dbReference>
<dbReference type="InterPro" id="IPR010664">
    <property type="entry name" value="LipoPS_assembly_LptC-rel"/>
</dbReference>
<comment type="caution">
    <text evidence="1">The sequence shown here is derived from an EMBL/GenBank/DDBJ whole genome shotgun (WGS) entry which is preliminary data.</text>
</comment>
<keyword evidence="2" id="KW-1185">Reference proteome</keyword>
<dbReference type="EMBL" id="BAABFT010000010">
    <property type="protein sequence ID" value="GAA4330997.1"/>
    <property type="molecule type" value="Genomic_DNA"/>
</dbReference>
<protein>
    <recommendedName>
        <fullName evidence="3">LPS export ABC transporter protein LptC</fullName>
    </recommendedName>
</protein>
<proteinExistence type="predicted"/>
<dbReference type="Proteomes" id="UP001500582">
    <property type="component" value="Unassembled WGS sequence"/>
</dbReference>
<organism evidence="1 2">
    <name type="scientific">Mucilaginibacter gynuensis</name>
    <dbReference type="NCBI Taxonomy" id="1302236"/>
    <lineage>
        <taxon>Bacteria</taxon>
        <taxon>Pseudomonadati</taxon>
        <taxon>Bacteroidota</taxon>
        <taxon>Sphingobacteriia</taxon>
        <taxon>Sphingobacteriales</taxon>
        <taxon>Sphingobacteriaceae</taxon>
        <taxon>Mucilaginibacter</taxon>
    </lineage>
</organism>
<evidence type="ECO:0008006" key="3">
    <source>
        <dbReference type="Google" id="ProtNLM"/>
    </source>
</evidence>
<evidence type="ECO:0000313" key="2">
    <source>
        <dbReference type="Proteomes" id="UP001500582"/>
    </source>
</evidence>
<name>A0ABP8GWI6_9SPHI</name>
<accession>A0ABP8GWI6</accession>